<feature type="region of interest" description="Disordered" evidence="1">
    <location>
        <begin position="646"/>
        <end position="667"/>
    </location>
</feature>
<evidence type="ECO:0000259" key="3">
    <source>
        <dbReference type="Pfam" id="PF24714"/>
    </source>
</evidence>
<accession>A0A4S8IDH6</accession>
<dbReference type="InterPro" id="IPR057600">
    <property type="entry name" value="TORTIFOLIA1/SINE1-2_N"/>
</dbReference>
<sequence>MATSTSKPSSRLSKPSSSSKSQSCSSSSSGLSSHVAMVELKSRILAALAKLSDRDTHQIAVDDLEKIIRTLPAEGVPVLLNALIHDPSLPSPNPQDTPGSKHPSFLIARRESLRLLALLCAVHTDAASAHLSKIMAHIARRIKDSASDSSVRDACRDAAGSLAALYLRPWVAAATEDSAGGNGGSSSMVALFVKPLFDAMGEQNKAVQGGAAMCLARVVECAGVNDDGGDGEGEEGRVTASGTMLQRLCPRICKLLGGQSFLAKGALLSVISSLAQVGAIHLQSMQQLLQIVRECLESSEWATRKAAADTLCVLASHSSHLLGDGAAATITALDACRFDKVKPVRDSMMEALQLWKKIKGQGEDGTSGDKKGINSDLTDSEEKATHKRSNSNKRSETLKNSSAGSSPSENDSVSRGKGTNMPEKAVILLKKKAPSLTDKELNPDFFQKLEKKSSDDMPVEVVLPRNCLQSSHSQCEEGPEAIYSDSTETPKHSGATLQQSDDIHGHNNANYHNAEKQLGVHNNVQDSDYFPRGRWTEQRGIRAKESKAEDFDADDRLEVCQKDPSPGCLNVPRSDAHAEGSFMSNKANWSAIQRQLAQLERQQISLMNMLQDFMGGSHDSMVTLENRVRGLERVVDEMARDLAIKPGRRGGNMMQGFDKSPGRSSGKYNGLHDCSNSKFGRDSEGRFPFPERFLSSESMVSGVRRRGSPWRSESETWDYHGASRNGIVNSRRGFNAVPVDGRVPRSEHDADQVGGRWAWDKGPGPFRLGEGPSARSVWQASKDEATLEAIRVAGEDNITSITAARVAVPELDAEGMADDNLGLDKGPLWASWTRAMDSLYVGNVDSAYAEILSTGDDLLLVKLMDKSGPVFDQLSNEIASEVFRAIGQFVLEESLFDIALSWLHQLSDLVVENGSEFLSIPLEWKREMLLNLREASVSEPPEYWEGTPPDQLMMHLAAAWGLNWQQHIK</sequence>
<feature type="domain" description="TORTIFOLIA1/SINE1-2 N-terminal" evidence="3">
    <location>
        <begin position="38"/>
        <end position="357"/>
    </location>
</feature>
<dbReference type="PANTHER" id="PTHR31355:SF7">
    <property type="entry name" value="MICROTUBULE-ASSOCIATED PROTEIN TORTIFOLIA1"/>
    <property type="match status" value="1"/>
</dbReference>
<feature type="region of interest" description="Disordered" evidence="1">
    <location>
        <begin position="360"/>
        <end position="420"/>
    </location>
</feature>
<dbReference type="InterPro" id="IPR057599">
    <property type="entry name" value="TORTIFOLIA1/TORL1-2_C"/>
</dbReference>
<keyword evidence="5" id="KW-1185">Reference proteome</keyword>
<feature type="region of interest" description="Disordered" evidence="1">
    <location>
        <begin position="1"/>
        <end position="30"/>
    </location>
</feature>
<dbReference type="EMBL" id="PYDT01000010">
    <property type="protein sequence ID" value="THU46218.1"/>
    <property type="molecule type" value="Genomic_DNA"/>
</dbReference>
<dbReference type="Pfam" id="PF24713">
    <property type="entry name" value="TOR1L1_C"/>
    <property type="match status" value="1"/>
</dbReference>
<proteinExistence type="predicted"/>
<dbReference type="SUPFAM" id="SSF48371">
    <property type="entry name" value="ARM repeat"/>
    <property type="match status" value="1"/>
</dbReference>
<dbReference type="GO" id="GO:0010031">
    <property type="term" value="P:circumnutation"/>
    <property type="evidence" value="ECO:0007669"/>
    <property type="project" value="TreeGrafter"/>
</dbReference>
<dbReference type="GO" id="GO:0010005">
    <property type="term" value="C:cortical microtubule, transverse to long axis"/>
    <property type="evidence" value="ECO:0007669"/>
    <property type="project" value="TreeGrafter"/>
</dbReference>
<evidence type="ECO:0000256" key="1">
    <source>
        <dbReference type="SAM" id="MobiDB-lite"/>
    </source>
</evidence>
<reference evidence="4 5" key="1">
    <citation type="journal article" date="2019" name="Nat. Plants">
        <title>Genome sequencing of Musa balbisiana reveals subgenome evolution and function divergence in polyploid bananas.</title>
        <authorList>
            <person name="Yao X."/>
        </authorList>
    </citation>
    <scope>NUCLEOTIDE SEQUENCE [LARGE SCALE GENOMIC DNA]</scope>
    <source>
        <strain evidence="5">cv. DH-PKW</strain>
        <tissue evidence="4">Leaves</tissue>
    </source>
</reference>
<dbReference type="GO" id="GO:0008017">
    <property type="term" value="F:microtubule binding"/>
    <property type="evidence" value="ECO:0007669"/>
    <property type="project" value="InterPro"/>
</dbReference>
<evidence type="ECO:0000313" key="5">
    <source>
        <dbReference type="Proteomes" id="UP000317650"/>
    </source>
</evidence>
<protein>
    <recommendedName>
        <fullName evidence="6">TOG domain-containing protein</fullName>
    </recommendedName>
</protein>
<dbReference type="Proteomes" id="UP000317650">
    <property type="component" value="Chromosome 9"/>
</dbReference>
<evidence type="ECO:0000259" key="2">
    <source>
        <dbReference type="Pfam" id="PF24713"/>
    </source>
</evidence>
<comment type="caution">
    <text evidence="4">The sequence shown here is derived from an EMBL/GenBank/DDBJ whole genome shotgun (WGS) entry which is preliminary data.</text>
</comment>
<evidence type="ECO:0000313" key="4">
    <source>
        <dbReference type="EMBL" id="THU46218.1"/>
    </source>
</evidence>
<dbReference type="GO" id="GO:0009826">
    <property type="term" value="P:unidimensional cell growth"/>
    <property type="evidence" value="ECO:0007669"/>
    <property type="project" value="TreeGrafter"/>
</dbReference>
<evidence type="ECO:0008006" key="6">
    <source>
        <dbReference type="Google" id="ProtNLM"/>
    </source>
</evidence>
<organism evidence="4 5">
    <name type="scientific">Musa balbisiana</name>
    <name type="common">Banana</name>
    <dbReference type="NCBI Taxonomy" id="52838"/>
    <lineage>
        <taxon>Eukaryota</taxon>
        <taxon>Viridiplantae</taxon>
        <taxon>Streptophyta</taxon>
        <taxon>Embryophyta</taxon>
        <taxon>Tracheophyta</taxon>
        <taxon>Spermatophyta</taxon>
        <taxon>Magnoliopsida</taxon>
        <taxon>Liliopsida</taxon>
        <taxon>Zingiberales</taxon>
        <taxon>Musaceae</taxon>
        <taxon>Musa</taxon>
    </lineage>
</organism>
<dbReference type="InterPro" id="IPR016024">
    <property type="entry name" value="ARM-type_fold"/>
</dbReference>
<dbReference type="InterPro" id="IPR033337">
    <property type="entry name" value="TORTIFOLIA1/SINE1-2"/>
</dbReference>
<feature type="domain" description="TORTIFOLIA1/TORL1-2 C-terminal" evidence="2">
    <location>
        <begin position="828"/>
        <end position="960"/>
    </location>
</feature>
<feature type="compositionally biased region" description="Polar residues" evidence="1">
    <location>
        <begin position="398"/>
        <end position="413"/>
    </location>
</feature>
<dbReference type="AlphaFoldDB" id="A0A4S8IDH6"/>
<dbReference type="InterPro" id="IPR011989">
    <property type="entry name" value="ARM-like"/>
</dbReference>
<name>A0A4S8IDH6_MUSBA</name>
<gene>
    <name evidence="4" type="ORF">C4D60_Mb09t02630</name>
</gene>
<dbReference type="Gene3D" id="1.25.10.10">
    <property type="entry name" value="Leucine-rich Repeat Variant"/>
    <property type="match status" value="2"/>
</dbReference>
<dbReference type="PANTHER" id="PTHR31355">
    <property type="entry name" value="MICROTUBULE-ASSOCIATED PROTEIN TORTIFOLIA1"/>
    <property type="match status" value="1"/>
</dbReference>
<feature type="region of interest" description="Disordered" evidence="1">
    <location>
        <begin position="470"/>
        <end position="509"/>
    </location>
</feature>
<dbReference type="Pfam" id="PF24714">
    <property type="entry name" value="TOR1L1_N"/>
    <property type="match status" value="1"/>
</dbReference>